<proteinExistence type="predicted"/>
<dbReference type="STRING" id="246786.GS18_0214195"/>
<protein>
    <submittedName>
        <fullName evidence="3">Hydroxymyristoyl-ACP dehydratase</fullName>
    </submittedName>
</protein>
<keyword evidence="2" id="KW-0812">Transmembrane</keyword>
<dbReference type="OrthoDB" id="2300232at2"/>
<evidence type="ECO:0000256" key="2">
    <source>
        <dbReference type="SAM" id="Phobius"/>
    </source>
</evidence>
<keyword evidence="2" id="KW-1133">Transmembrane helix</keyword>
<dbReference type="EMBL" id="JNVC02000005">
    <property type="protein sequence ID" value="KEZ52213.1"/>
    <property type="molecule type" value="Genomic_DNA"/>
</dbReference>
<comment type="caution">
    <text evidence="3">The sequence shown here is derived from an EMBL/GenBank/DDBJ whole genome shotgun (WGS) entry which is preliminary data.</text>
</comment>
<dbReference type="AlphaFoldDB" id="A0A084GY01"/>
<evidence type="ECO:0000256" key="1">
    <source>
        <dbReference type="SAM" id="MobiDB-lite"/>
    </source>
</evidence>
<reference evidence="3 4" key="1">
    <citation type="journal article" date="2005" name="Int. J. Syst. Evol. Microbiol.">
        <title>Bacillus cibi sp. nov., isolated from jeotgal, a traditional Korean fermented seafood.</title>
        <authorList>
            <person name="Yoon J.H."/>
            <person name="Lee C.H."/>
            <person name="Oh T.K."/>
        </authorList>
    </citation>
    <scope>NUCLEOTIDE SEQUENCE [LARGE SCALE GENOMIC DNA]</scope>
    <source>
        <strain evidence="3 4">DSM 16189</strain>
    </source>
</reference>
<dbReference type="Proteomes" id="UP000028549">
    <property type="component" value="Unassembled WGS sequence"/>
</dbReference>
<evidence type="ECO:0000313" key="3">
    <source>
        <dbReference type="EMBL" id="KEZ52213.1"/>
    </source>
</evidence>
<organism evidence="3 4">
    <name type="scientific">Metabacillus indicus</name>
    <name type="common">Bacillus indicus</name>
    <dbReference type="NCBI Taxonomy" id="246786"/>
    <lineage>
        <taxon>Bacteria</taxon>
        <taxon>Bacillati</taxon>
        <taxon>Bacillota</taxon>
        <taxon>Bacilli</taxon>
        <taxon>Bacillales</taxon>
        <taxon>Bacillaceae</taxon>
        <taxon>Metabacillus</taxon>
    </lineage>
</organism>
<feature type="transmembrane region" description="Helical" evidence="2">
    <location>
        <begin position="31"/>
        <end position="57"/>
    </location>
</feature>
<keyword evidence="2" id="KW-0472">Membrane</keyword>
<keyword evidence="4" id="KW-1185">Reference proteome</keyword>
<dbReference type="Pfam" id="PF11772">
    <property type="entry name" value="EpuA"/>
    <property type="match status" value="1"/>
</dbReference>
<sequence length="82" mass="9388">MSANEQSREHVKQQKKSEEKSRKIRIRLIPIWLRLLFLLISIVIAVICGAMIGYGVLGEGNPADVFDKKTWQHVIDLVEKDS</sequence>
<gene>
    <name evidence="3" type="ORF">GS18_0214195</name>
</gene>
<name>A0A084GY01_METID</name>
<accession>A0A084GY01</accession>
<feature type="region of interest" description="Disordered" evidence="1">
    <location>
        <begin position="1"/>
        <end position="21"/>
    </location>
</feature>
<evidence type="ECO:0000313" key="4">
    <source>
        <dbReference type="Proteomes" id="UP000028549"/>
    </source>
</evidence>
<dbReference type="InterPro" id="IPR024596">
    <property type="entry name" value="RNApol_su_b/EpuA"/>
</dbReference>
<dbReference type="RefSeq" id="WP_029567048.1">
    <property type="nucleotide sequence ID" value="NZ_JNVC02000005.1"/>
</dbReference>